<comment type="caution">
    <text evidence="1">The sequence shown here is derived from an EMBL/GenBank/DDBJ whole genome shotgun (WGS) entry which is preliminary data.</text>
</comment>
<name>A0A918RY53_9HYPH</name>
<accession>A0A918RY53</accession>
<evidence type="ECO:0008006" key="3">
    <source>
        <dbReference type="Google" id="ProtNLM"/>
    </source>
</evidence>
<dbReference type="AlphaFoldDB" id="A0A918RY53"/>
<dbReference type="Proteomes" id="UP000646579">
    <property type="component" value="Unassembled WGS sequence"/>
</dbReference>
<sequence>MDNSEIRSAVQAGLSAGKANFIENGGAYAIVPDGAELSDLERFMPAPAYAKASVSARTVQALIDYTNRHRTPATSIFADVEAGSVEAVIDFVTAENAPAHKANRIRYSAPFSEEWKRWTSISGKPMNQEAFATFIEENREDVVTPDGATMLELAKTLDAKKKVTFKSGIRLENGSVTLDYTDDTTATGGISGKLPIPTEIELGVPVFYGGDRYKITAFFRYRINEGKLVMWIDLHRIKHIRDAAFSDIIAAVAEAVSDVPVYEAAIDG</sequence>
<reference evidence="1" key="2">
    <citation type="submission" date="2020-09" db="EMBL/GenBank/DDBJ databases">
        <authorList>
            <person name="Sun Q."/>
            <person name="Kim S."/>
        </authorList>
    </citation>
    <scope>NUCLEOTIDE SEQUENCE</scope>
    <source>
        <strain evidence="1">KCTC 32437</strain>
    </source>
</reference>
<evidence type="ECO:0000313" key="1">
    <source>
        <dbReference type="EMBL" id="GHA15336.1"/>
    </source>
</evidence>
<evidence type="ECO:0000313" key="2">
    <source>
        <dbReference type="Proteomes" id="UP000646579"/>
    </source>
</evidence>
<keyword evidence="2" id="KW-1185">Reference proteome</keyword>
<dbReference type="Pfam" id="PF10065">
    <property type="entry name" value="DUF2303"/>
    <property type="match status" value="1"/>
</dbReference>
<reference evidence="1" key="1">
    <citation type="journal article" date="2014" name="Int. J. Syst. Evol. Microbiol.">
        <title>Complete genome sequence of Corynebacterium casei LMG S-19264T (=DSM 44701T), isolated from a smear-ripened cheese.</title>
        <authorList>
            <consortium name="US DOE Joint Genome Institute (JGI-PGF)"/>
            <person name="Walter F."/>
            <person name="Albersmeier A."/>
            <person name="Kalinowski J."/>
            <person name="Ruckert C."/>
        </authorList>
    </citation>
    <scope>NUCLEOTIDE SEQUENCE</scope>
    <source>
        <strain evidence="1">KCTC 32437</strain>
    </source>
</reference>
<dbReference type="EMBL" id="BMZE01000001">
    <property type="protein sequence ID" value="GHA15336.1"/>
    <property type="molecule type" value="Genomic_DNA"/>
</dbReference>
<dbReference type="RefSeq" id="WP_189423579.1">
    <property type="nucleotide sequence ID" value="NZ_BMZE01000001.1"/>
</dbReference>
<organism evidence="1 2">
    <name type="scientific">Devosia pacifica</name>
    <dbReference type="NCBI Taxonomy" id="1335967"/>
    <lineage>
        <taxon>Bacteria</taxon>
        <taxon>Pseudomonadati</taxon>
        <taxon>Pseudomonadota</taxon>
        <taxon>Alphaproteobacteria</taxon>
        <taxon>Hyphomicrobiales</taxon>
        <taxon>Devosiaceae</taxon>
        <taxon>Devosia</taxon>
    </lineage>
</organism>
<gene>
    <name evidence="1" type="ORF">GCM10007989_07630</name>
</gene>
<proteinExistence type="predicted"/>
<protein>
    <recommendedName>
        <fullName evidence="3">DUF2303 family protein</fullName>
    </recommendedName>
</protein>
<dbReference type="InterPro" id="IPR019276">
    <property type="entry name" value="DUF2303"/>
</dbReference>